<dbReference type="SUPFAM" id="SSF55486">
    <property type="entry name" value="Metalloproteases ('zincins'), catalytic domain"/>
    <property type="match status" value="1"/>
</dbReference>
<dbReference type="Proteomes" id="UP000217289">
    <property type="component" value="Chromosome"/>
</dbReference>
<dbReference type="GO" id="GO:0031012">
    <property type="term" value="C:extracellular matrix"/>
    <property type="evidence" value="ECO:0007669"/>
    <property type="project" value="InterPro"/>
</dbReference>
<accession>A0A286NVE6</accession>
<evidence type="ECO:0000259" key="5">
    <source>
        <dbReference type="Pfam" id="PF00413"/>
    </source>
</evidence>
<dbReference type="OrthoDB" id="5516015at2"/>
<name>A0A286NVE6_9BACT</name>
<sequence>MMISALVVALALGQSEPYVRSRVTASDPESQCLFWTVPTITWQLSSVGNPQSSDAQRQNEFRAIRDSVKSWQQIFDSCGNLRFSEGPMVDDRQVGYVMKGDNRNLFLFRSRRCADVAPAGDACWREDTCGNAYDCWDSDERTIALTLTTYDEKSGIIYDSDIQLNASGFVFTTSDGPATCVQPGTGTPLNCVATDVQNTMTHELGHLLGLDHTGNLSSVMYPRAPSGETSKRIIDLGSRDFVCLAYPKGRPSQSCFTPAFDTEDTRGNALVLGPQSSGCSSAGATAWVPALAGWALLMGRRRRGGSWT</sequence>
<dbReference type="GO" id="GO:0004222">
    <property type="term" value="F:metalloendopeptidase activity"/>
    <property type="evidence" value="ECO:0007669"/>
    <property type="project" value="InterPro"/>
</dbReference>
<keyword evidence="1" id="KW-0645">Protease</keyword>
<gene>
    <name evidence="6" type="ORF">MEBOL_000544</name>
</gene>
<dbReference type="NCBIfam" id="NF041905">
    <property type="entry name" value="MXAN_2677_2678"/>
    <property type="match status" value="1"/>
</dbReference>
<protein>
    <recommendedName>
        <fullName evidence="5">Peptidase M10 metallopeptidase domain-containing protein</fullName>
    </recommendedName>
</protein>
<feature type="domain" description="Peptidase M10 metallopeptidase" evidence="5">
    <location>
        <begin position="191"/>
        <end position="225"/>
    </location>
</feature>
<dbReference type="Pfam" id="PF00413">
    <property type="entry name" value="Peptidase_M10"/>
    <property type="match status" value="1"/>
</dbReference>
<dbReference type="InterPro" id="IPR024079">
    <property type="entry name" value="MetalloPept_cat_dom_sf"/>
</dbReference>
<evidence type="ECO:0000313" key="6">
    <source>
        <dbReference type="EMBL" id="ATB27109.1"/>
    </source>
</evidence>
<evidence type="ECO:0000256" key="2">
    <source>
        <dbReference type="ARBA" id="ARBA00022723"/>
    </source>
</evidence>
<dbReference type="KEGG" id="mbd:MEBOL_000544"/>
<dbReference type="AlphaFoldDB" id="A0A286NVE6"/>
<dbReference type="Gene3D" id="3.40.390.10">
    <property type="entry name" value="Collagenase (Catalytic Domain)"/>
    <property type="match status" value="1"/>
</dbReference>
<dbReference type="GO" id="GO:0008270">
    <property type="term" value="F:zinc ion binding"/>
    <property type="evidence" value="ECO:0007669"/>
    <property type="project" value="InterPro"/>
</dbReference>
<evidence type="ECO:0000313" key="7">
    <source>
        <dbReference type="Proteomes" id="UP000217289"/>
    </source>
</evidence>
<keyword evidence="4" id="KW-0862">Zinc</keyword>
<evidence type="ECO:0000256" key="4">
    <source>
        <dbReference type="ARBA" id="ARBA00022833"/>
    </source>
</evidence>
<organism evidence="6 7">
    <name type="scientific">Melittangium boletus DSM 14713</name>
    <dbReference type="NCBI Taxonomy" id="1294270"/>
    <lineage>
        <taxon>Bacteria</taxon>
        <taxon>Pseudomonadati</taxon>
        <taxon>Myxococcota</taxon>
        <taxon>Myxococcia</taxon>
        <taxon>Myxococcales</taxon>
        <taxon>Cystobacterineae</taxon>
        <taxon>Archangiaceae</taxon>
        <taxon>Melittangium</taxon>
    </lineage>
</organism>
<keyword evidence="2" id="KW-0479">Metal-binding</keyword>
<keyword evidence="3" id="KW-0378">Hydrolase</keyword>
<dbReference type="InterPro" id="IPR001818">
    <property type="entry name" value="Pept_M10_metallopeptidase"/>
</dbReference>
<reference evidence="6 7" key="1">
    <citation type="submission" date="2017-06" db="EMBL/GenBank/DDBJ databases">
        <authorList>
            <person name="Kim H.J."/>
            <person name="Triplett B.A."/>
        </authorList>
    </citation>
    <scope>NUCLEOTIDE SEQUENCE [LARGE SCALE GENOMIC DNA]</scope>
    <source>
        <strain evidence="6 7">DSM 14713</strain>
    </source>
</reference>
<dbReference type="GO" id="GO:0006508">
    <property type="term" value="P:proteolysis"/>
    <property type="evidence" value="ECO:0007669"/>
    <property type="project" value="UniProtKB-KW"/>
</dbReference>
<evidence type="ECO:0000256" key="3">
    <source>
        <dbReference type="ARBA" id="ARBA00022801"/>
    </source>
</evidence>
<evidence type="ECO:0000256" key="1">
    <source>
        <dbReference type="ARBA" id="ARBA00022670"/>
    </source>
</evidence>
<dbReference type="RefSeq" id="WP_095975957.1">
    <property type="nucleotide sequence ID" value="NZ_CP022163.1"/>
</dbReference>
<keyword evidence="7" id="KW-1185">Reference proteome</keyword>
<proteinExistence type="predicted"/>
<dbReference type="EMBL" id="CP022163">
    <property type="protein sequence ID" value="ATB27109.1"/>
    <property type="molecule type" value="Genomic_DNA"/>
</dbReference>